<reference evidence="7 8" key="1">
    <citation type="journal article" date="2017" name="Genome Biol.">
        <title>New reference genome sequences of hot pepper reveal the massive evolution of plant disease-resistance genes by retroduplication.</title>
        <authorList>
            <person name="Kim S."/>
            <person name="Park J."/>
            <person name="Yeom S.I."/>
            <person name="Kim Y.M."/>
            <person name="Seo E."/>
            <person name="Kim K.T."/>
            <person name="Kim M.S."/>
            <person name="Lee J.M."/>
            <person name="Cheong K."/>
            <person name="Shin H.S."/>
            <person name="Kim S.B."/>
            <person name="Han K."/>
            <person name="Lee J."/>
            <person name="Park M."/>
            <person name="Lee H.A."/>
            <person name="Lee H.Y."/>
            <person name="Lee Y."/>
            <person name="Oh S."/>
            <person name="Lee J.H."/>
            <person name="Choi E."/>
            <person name="Choi E."/>
            <person name="Lee S.E."/>
            <person name="Jeon J."/>
            <person name="Kim H."/>
            <person name="Choi G."/>
            <person name="Song H."/>
            <person name="Lee J."/>
            <person name="Lee S.C."/>
            <person name="Kwon J.K."/>
            <person name="Lee H.Y."/>
            <person name="Koo N."/>
            <person name="Hong Y."/>
            <person name="Kim R.W."/>
            <person name="Kang W.H."/>
            <person name="Huh J.H."/>
            <person name="Kang B.C."/>
            <person name="Yang T.J."/>
            <person name="Lee Y.H."/>
            <person name="Bennetzen J.L."/>
            <person name="Choi D."/>
        </authorList>
    </citation>
    <scope>NUCLEOTIDE SEQUENCE [LARGE SCALE GENOMIC DNA]</scope>
    <source>
        <strain evidence="8">cv. PBC81</strain>
    </source>
</reference>
<dbReference type="PRINTS" id="PR00682">
    <property type="entry name" value="IPNSYNTHASE"/>
</dbReference>
<dbReference type="OrthoDB" id="288590at2759"/>
<dbReference type="GO" id="GO:0003676">
    <property type="term" value="F:nucleic acid binding"/>
    <property type="evidence" value="ECO:0007669"/>
    <property type="project" value="InterPro"/>
</dbReference>
<protein>
    <recommendedName>
        <fullName evidence="6">Fe2OG dioxygenase domain-containing protein</fullName>
    </recommendedName>
</protein>
<dbReference type="Gene3D" id="2.60.120.330">
    <property type="entry name" value="B-lactam Antibiotic, Isopenicillin N Synthase, Chain"/>
    <property type="match status" value="1"/>
</dbReference>
<dbReference type="Pfam" id="PF24626">
    <property type="entry name" value="SH3_Tf2-1"/>
    <property type="match status" value="1"/>
</dbReference>
<sequence length="752" mass="84898">MVDFMNNSKAAKDMRNDGIAAANFSSLNCIDLSSPDIDTSVSLLKQAPLSLCFYSGFFCVVNHGISQEFMDEVLAQSKKFFDLPLEEKMKLLRNEKHRGYTPCLDEHLDAVNQINGDYKEGYYIGVEVPEDDPESQKPFYGSNVWPAAGTLPGWRETMQKYHQEALEVIKAVSRLIALALDLDVDFFDQPELLGRPIATLRLLHYEGKLSDPSNGIFGAGAHSDYGLITLLATDNVCGLQICKDKDANPQIWEYVPPFKGAFVVNLGDMLERWSNGIFRSTLHRVLGNGQERFSCSSNDTSQMATLIFEDMIGGHHLKAQDLVTPRAQEYARKTHFERKQGRVWKIAWSIEDLRTHGFGQHLMGHDLVIFIKGAITMEPAPASAILAKLEAITHQWEVINERLYHMGVPREQVGYPDICQDEYCSSCELRGENVIPYTHMNVVAVLPSVGVHESSFCDTLDIVRSHEDQTLIVGTQELVDPLDDEIDSPRKNDLCPSGASTYNLTKVPLSSNESIHTLVDPCVKKEKLKSLSEKVVGVIKGLRHKCPVHLGKSNIVADALSRICIGSFAHIKDGKKKLAYEVHQIDRIGVHLVDSVEDRRSSRKTIKTLEDMLRACEIDFKGSWDDHLPLIEFTYNNNYHSSIQMAPFKVVKRFGKKGKLNTRYISPYRILSCLKKVAYEVELPLDLASVYPMFHVSLIKKCIGDLAVVVLIGSLDFQNSLFYEEIPVEILDYHIRRLRNKEVPLVKVLWWN</sequence>
<dbReference type="Proteomes" id="UP000224567">
    <property type="component" value="Unassembled WGS sequence"/>
</dbReference>
<dbReference type="GO" id="GO:0016706">
    <property type="term" value="F:2-oxoglutarate-dependent dioxygenase activity"/>
    <property type="evidence" value="ECO:0007669"/>
    <property type="project" value="UniProtKB-ARBA"/>
</dbReference>
<dbReference type="PANTHER" id="PTHR10209:SF867">
    <property type="entry name" value="2-OXOGLUTARATE (2OG) AND FE(II)-DEPENDENT OXYGENASE SUPERFAMILY PROTEIN"/>
    <property type="match status" value="1"/>
</dbReference>
<dbReference type="InterPro" id="IPR026992">
    <property type="entry name" value="DIOX_N"/>
</dbReference>
<feature type="domain" description="Fe2OG dioxygenase" evidence="6">
    <location>
        <begin position="196"/>
        <end position="301"/>
    </location>
</feature>
<keyword evidence="4" id="KW-0560">Oxidoreductase</keyword>
<accession>A0A2G2XPR0</accession>
<organism evidence="7 8">
    <name type="scientific">Capsicum baccatum</name>
    <name type="common">Peruvian pepper</name>
    <dbReference type="NCBI Taxonomy" id="33114"/>
    <lineage>
        <taxon>Eukaryota</taxon>
        <taxon>Viridiplantae</taxon>
        <taxon>Streptophyta</taxon>
        <taxon>Embryophyta</taxon>
        <taxon>Tracheophyta</taxon>
        <taxon>Spermatophyta</taxon>
        <taxon>Magnoliopsida</taxon>
        <taxon>eudicotyledons</taxon>
        <taxon>Gunneridae</taxon>
        <taxon>Pentapetalae</taxon>
        <taxon>asterids</taxon>
        <taxon>lamiids</taxon>
        <taxon>Solanales</taxon>
        <taxon>Solanaceae</taxon>
        <taxon>Solanoideae</taxon>
        <taxon>Capsiceae</taxon>
        <taxon>Capsicum</taxon>
    </lineage>
</organism>
<comment type="similarity">
    <text evidence="1">Belongs to the iron/ascorbate-dependent oxidoreductase family.</text>
</comment>
<dbReference type="EMBL" id="MLFT02000001">
    <property type="protein sequence ID" value="PHT59486.1"/>
    <property type="molecule type" value="Genomic_DNA"/>
</dbReference>
<dbReference type="GO" id="GO:0031418">
    <property type="term" value="F:L-ascorbic acid binding"/>
    <property type="evidence" value="ECO:0007669"/>
    <property type="project" value="UniProtKB-KW"/>
</dbReference>
<evidence type="ECO:0000259" key="6">
    <source>
        <dbReference type="PROSITE" id="PS51471"/>
    </source>
</evidence>
<dbReference type="InterPro" id="IPR056924">
    <property type="entry name" value="SH3_Tf2-1"/>
</dbReference>
<dbReference type="InterPro" id="IPR044861">
    <property type="entry name" value="IPNS-like_FE2OG_OXY"/>
</dbReference>
<keyword evidence="5" id="KW-0408">Iron</keyword>
<evidence type="ECO:0000256" key="1">
    <source>
        <dbReference type="ARBA" id="ARBA00008056"/>
    </source>
</evidence>
<keyword evidence="2" id="KW-0479">Metal-binding</keyword>
<name>A0A2G2XPR0_CAPBA</name>
<evidence type="ECO:0000256" key="4">
    <source>
        <dbReference type="ARBA" id="ARBA00023002"/>
    </source>
</evidence>
<dbReference type="Pfam" id="PF14226">
    <property type="entry name" value="DIOX_N"/>
    <property type="match status" value="1"/>
</dbReference>
<dbReference type="AlphaFoldDB" id="A0A2G2XPR0"/>
<dbReference type="GO" id="GO:0002238">
    <property type="term" value="P:response to molecule of fungal origin"/>
    <property type="evidence" value="ECO:0007669"/>
    <property type="project" value="UniProtKB-ARBA"/>
</dbReference>
<keyword evidence="3" id="KW-0847">Vitamin C</keyword>
<proteinExistence type="inferred from homology"/>
<evidence type="ECO:0000256" key="2">
    <source>
        <dbReference type="ARBA" id="ARBA00022723"/>
    </source>
</evidence>
<dbReference type="Gene3D" id="3.30.420.10">
    <property type="entry name" value="Ribonuclease H-like superfamily/Ribonuclease H"/>
    <property type="match status" value="1"/>
</dbReference>
<evidence type="ECO:0000256" key="5">
    <source>
        <dbReference type="ARBA" id="ARBA00023004"/>
    </source>
</evidence>
<dbReference type="STRING" id="33114.A0A2G2XPR0"/>
<dbReference type="GO" id="GO:0009805">
    <property type="term" value="P:coumarin biosynthetic process"/>
    <property type="evidence" value="ECO:0007669"/>
    <property type="project" value="UniProtKB-ARBA"/>
</dbReference>
<dbReference type="InterPro" id="IPR027443">
    <property type="entry name" value="IPNS-like_sf"/>
</dbReference>
<dbReference type="FunFam" id="2.60.120.330:FF:000006">
    <property type="entry name" value="2-oxoglutarate-Fe(II) type oxidoreductase hxnY"/>
    <property type="match status" value="1"/>
</dbReference>
<keyword evidence="8" id="KW-1185">Reference proteome</keyword>
<dbReference type="InterPro" id="IPR005123">
    <property type="entry name" value="Oxoglu/Fe-dep_dioxygenase_dom"/>
</dbReference>
<comment type="caution">
    <text evidence="7">The sequence shown here is derived from an EMBL/GenBank/DDBJ whole genome shotgun (WGS) entry which is preliminary data.</text>
</comment>
<evidence type="ECO:0000256" key="3">
    <source>
        <dbReference type="ARBA" id="ARBA00022896"/>
    </source>
</evidence>
<dbReference type="Pfam" id="PF03171">
    <property type="entry name" value="2OG-FeII_Oxy"/>
    <property type="match status" value="1"/>
</dbReference>
<dbReference type="InterPro" id="IPR036397">
    <property type="entry name" value="RNaseH_sf"/>
</dbReference>
<evidence type="ECO:0000313" key="8">
    <source>
        <dbReference type="Proteomes" id="UP000224567"/>
    </source>
</evidence>
<gene>
    <name evidence="7" type="ORF">CQW23_01849</name>
</gene>
<dbReference type="PANTHER" id="PTHR10209">
    <property type="entry name" value="OXIDOREDUCTASE, 2OG-FE II OXYGENASE FAMILY PROTEIN"/>
    <property type="match status" value="1"/>
</dbReference>
<dbReference type="SUPFAM" id="SSF51197">
    <property type="entry name" value="Clavaminate synthase-like"/>
    <property type="match status" value="1"/>
</dbReference>
<evidence type="ECO:0000313" key="7">
    <source>
        <dbReference type="EMBL" id="PHT59486.1"/>
    </source>
</evidence>
<dbReference type="GO" id="GO:0046872">
    <property type="term" value="F:metal ion binding"/>
    <property type="evidence" value="ECO:0007669"/>
    <property type="project" value="UniProtKB-KW"/>
</dbReference>
<reference evidence="8" key="2">
    <citation type="journal article" date="2017" name="J. Anim. Genet.">
        <title>Multiple reference genome sequences of hot pepper reveal the massive evolution of plant disease resistance genes by retroduplication.</title>
        <authorList>
            <person name="Kim S."/>
            <person name="Park J."/>
            <person name="Yeom S.-I."/>
            <person name="Kim Y.-M."/>
            <person name="Seo E."/>
            <person name="Kim K.-T."/>
            <person name="Kim M.-S."/>
            <person name="Lee J.M."/>
            <person name="Cheong K."/>
            <person name="Shin H.-S."/>
            <person name="Kim S.-B."/>
            <person name="Han K."/>
            <person name="Lee J."/>
            <person name="Park M."/>
            <person name="Lee H.-A."/>
            <person name="Lee H.-Y."/>
            <person name="Lee Y."/>
            <person name="Oh S."/>
            <person name="Lee J.H."/>
            <person name="Choi E."/>
            <person name="Choi E."/>
            <person name="Lee S.E."/>
            <person name="Jeon J."/>
            <person name="Kim H."/>
            <person name="Choi G."/>
            <person name="Song H."/>
            <person name="Lee J."/>
            <person name="Lee S.-C."/>
            <person name="Kwon J.-K."/>
            <person name="Lee H.-Y."/>
            <person name="Koo N."/>
            <person name="Hong Y."/>
            <person name="Kim R.W."/>
            <person name="Kang W.-H."/>
            <person name="Huh J.H."/>
            <person name="Kang B.-C."/>
            <person name="Yang T.-J."/>
            <person name="Lee Y.-H."/>
            <person name="Bennetzen J.L."/>
            <person name="Choi D."/>
        </authorList>
    </citation>
    <scope>NUCLEOTIDE SEQUENCE [LARGE SCALE GENOMIC DNA]</scope>
    <source>
        <strain evidence="8">cv. PBC81</strain>
    </source>
</reference>
<dbReference type="PROSITE" id="PS51471">
    <property type="entry name" value="FE2OG_OXY"/>
    <property type="match status" value="1"/>
</dbReference>